<dbReference type="EMBL" id="JDSQ01000011">
    <property type="protein sequence ID" value="EWS78045.1"/>
    <property type="molecule type" value="Genomic_DNA"/>
</dbReference>
<sequence length="117" mass="13228">MIHRVIDKFITINQLLLHRNYHLHDADVEMPEKALVLAPRGLSSHHGLASGLLKMPLSQGVKESGNAATACRTYSVARSYTLPIVWLMWSYQYAIQAMMRRRAGRLWCSPKGSTHTV</sequence>
<dbReference type="Proteomes" id="UP000020406">
    <property type="component" value="Unassembled WGS sequence"/>
</dbReference>
<protein>
    <submittedName>
        <fullName evidence="1">Uncharacterized protein</fullName>
    </submittedName>
</protein>
<dbReference type="AlphaFoldDB" id="Z9JI57"/>
<evidence type="ECO:0000313" key="1">
    <source>
        <dbReference type="EMBL" id="EWS78045.1"/>
    </source>
</evidence>
<accession>Z9JI57</accession>
<comment type="caution">
    <text evidence="1">The sequence shown here is derived from an EMBL/GenBank/DDBJ whole genome shotgun (WGS) entry which is preliminary data.</text>
</comment>
<name>Z9JI57_9GAMM</name>
<dbReference type="STRING" id="1444770.AF72_07600"/>
<gene>
    <name evidence="1" type="ORF">AF72_07600</name>
</gene>
<evidence type="ECO:0000313" key="2">
    <source>
        <dbReference type="Proteomes" id="UP000020406"/>
    </source>
</evidence>
<organism evidence="1 2">
    <name type="scientific">Xylella taiwanensis</name>
    <dbReference type="NCBI Taxonomy" id="1444770"/>
    <lineage>
        <taxon>Bacteria</taxon>
        <taxon>Pseudomonadati</taxon>
        <taxon>Pseudomonadota</taxon>
        <taxon>Gammaproteobacteria</taxon>
        <taxon>Lysobacterales</taxon>
        <taxon>Lysobacteraceae</taxon>
        <taxon>Xylella</taxon>
    </lineage>
</organism>
<reference evidence="1 2" key="1">
    <citation type="journal article" date="2014" name="Genome Announc.">
        <title>Draft Genome Sequence of Xylella fastidiosa Pear Leaf Scorch Strain in Taiwan.</title>
        <authorList>
            <person name="Su C.C."/>
            <person name="Deng W.L."/>
            <person name="Jan F.J."/>
            <person name="Chang C.J."/>
            <person name="Huang H."/>
            <person name="Chen J."/>
        </authorList>
    </citation>
    <scope>NUCLEOTIDE SEQUENCE [LARGE SCALE GENOMIC DNA]</scope>
    <source>
        <strain evidence="1 2">PLS229</strain>
    </source>
</reference>
<dbReference type="KEGG" id="xtw:AB672_05770"/>
<proteinExistence type="predicted"/>